<feature type="compositionally biased region" description="Polar residues" evidence="1">
    <location>
        <begin position="91"/>
        <end position="105"/>
    </location>
</feature>
<dbReference type="AlphaFoldDB" id="A0A0E0HWW6"/>
<reference evidence="2" key="1">
    <citation type="submission" date="2015-04" db="UniProtKB">
        <authorList>
            <consortium name="EnsemblPlants"/>
        </authorList>
    </citation>
    <scope>IDENTIFICATION</scope>
    <source>
        <strain evidence="2">SL10</strain>
    </source>
</reference>
<evidence type="ECO:0000313" key="2">
    <source>
        <dbReference type="EnsemblPlants" id="ONIVA07G02370.1"/>
    </source>
</evidence>
<organism evidence="2">
    <name type="scientific">Oryza nivara</name>
    <name type="common">Indian wild rice</name>
    <name type="synonym">Oryza sativa f. spontanea</name>
    <dbReference type="NCBI Taxonomy" id="4536"/>
    <lineage>
        <taxon>Eukaryota</taxon>
        <taxon>Viridiplantae</taxon>
        <taxon>Streptophyta</taxon>
        <taxon>Embryophyta</taxon>
        <taxon>Tracheophyta</taxon>
        <taxon>Spermatophyta</taxon>
        <taxon>Magnoliopsida</taxon>
        <taxon>Liliopsida</taxon>
        <taxon>Poales</taxon>
        <taxon>Poaceae</taxon>
        <taxon>BOP clade</taxon>
        <taxon>Oryzoideae</taxon>
        <taxon>Oryzeae</taxon>
        <taxon>Oryzinae</taxon>
        <taxon>Oryza</taxon>
    </lineage>
</organism>
<feature type="region of interest" description="Disordered" evidence="1">
    <location>
        <begin position="36"/>
        <end position="114"/>
    </location>
</feature>
<dbReference type="Proteomes" id="UP000006591">
    <property type="component" value="Chromosome 7"/>
</dbReference>
<sequence>MSNGRQYCQRPPRPKDQLELLLHILRNSTVLKTMRIEPKQTWSNMEKGDEDKAASIPATVRERDRGSEAQTGGVQPSQTQTSGAQQEQQSDTNPSPRVSGVTTPFPNHEGTMKA</sequence>
<reference evidence="2" key="2">
    <citation type="submission" date="2018-04" db="EMBL/GenBank/DDBJ databases">
        <title>OnivRS2 (Oryza nivara Reference Sequence Version 2).</title>
        <authorList>
            <person name="Zhang J."/>
            <person name="Kudrna D."/>
            <person name="Lee S."/>
            <person name="Talag J."/>
            <person name="Rajasekar S."/>
            <person name="Welchert J."/>
            <person name="Hsing Y.-I."/>
            <person name="Wing R.A."/>
        </authorList>
    </citation>
    <scope>NUCLEOTIDE SEQUENCE [LARGE SCALE GENOMIC DNA]</scope>
    <source>
        <strain evidence="2">SL10</strain>
    </source>
</reference>
<dbReference type="EnsemblPlants" id="ONIVA07G02370.1">
    <property type="protein sequence ID" value="ONIVA07G02370.1"/>
    <property type="gene ID" value="ONIVA07G02370"/>
</dbReference>
<evidence type="ECO:0000313" key="3">
    <source>
        <dbReference type="Proteomes" id="UP000006591"/>
    </source>
</evidence>
<feature type="compositionally biased region" description="Low complexity" evidence="1">
    <location>
        <begin position="77"/>
        <end position="90"/>
    </location>
</feature>
<accession>A0A0E0HWW6</accession>
<evidence type="ECO:0000256" key="1">
    <source>
        <dbReference type="SAM" id="MobiDB-lite"/>
    </source>
</evidence>
<protein>
    <submittedName>
        <fullName evidence="2">Uncharacterized protein</fullName>
    </submittedName>
</protein>
<dbReference type="HOGENOM" id="CLU_2125101_0_0_1"/>
<keyword evidence="3" id="KW-1185">Reference proteome</keyword>
<proteinExistence type="predicted"/>
<name>A0A0E0HWW6_ORYNI</name>
<dbReference type="Gramene" id="ONIVA07G02370.1">
    <property type="protein sequence ID" value="ONIVA07G02370.1"/>
    <property type="gene ID" value="ONIVA07G02370"/>
</dbReference>